<feature type="active site" evidence="9">
    <location>
        <position position="142"/>
    </location>
</feature>
<keyword evidence="3 9" id="KW-0645">Protease</keyword>
<dbReference type="RefSeq" id="WP_196847323.1">
    <property type="nucleotide sequence ID" value="NZ_JAHWXO010000001.1"/>
</dbReference>
<accession>A0ABS7JBM8</accession>
<name>A0ABS7JBM8_9SPHN</name>
<gene>
    <name evidence="9 11" type="primary">lspA</name>
    <name evidence="11" type="ORF">K3177_02725</name>
</gene>
<evidence type="ECO:0000256" key="4">
    <source>
        <dbReference type="ARBA" id="ARBA00022692"/>
    </source>
</evidence>
<keyword evidence="7 9" id="KW-1133">Transmembrane helix</keyword>
<organism evidence="11 12">
    <name type="scientific">Qipengyuania pacifica</name>
    <dbReference type="NCBI Taxonomy" id="2860199"/>
    <lineage>
        <taxon>Bacteria</taxon>
        <taxon>Pseudomonadati</taxon>
        <taxon>Pseudomonadota</taxon>
        <taxon>Alphaproteobacteria</taxon>
        <taxon>Sphingomonadales</taxon>
        <taxon>Erythrobacteraceae</taxon>
        <taxon>Qipengyuania</taxon>
    </lineage>
</organism>
<evidence type="ECO:0000256" key="6">
    <source>
        <dbReference type="ARBA" id="ARBA00022801"/>
    </source>
</evidence>
<dbReference type="PANTHER" id="PTHR33695:SF1">
    <property type="entry name" value="LIPOPROTEIN SIGNAL PEPTIDASE"/>
    <property type="match status" value="1"/>
</dbReference>
<comment type="pathway">
    <text evidence="9">Protein modification; lipoprotein biosynthesis (signal peptide cleavage).</text>
</comment>
<evidence type="ECO:0000256" key="2">
    <source>
        <dbReference type="ARBA" id="ARBA00022475"/>
    </source>
</evidence>
<evidence type="ECO:0000313" key="11">
    <source>
        <dbReference type="EMBL" id="MBX7487422.1"/>
    </source>
</evidence>
<protein>
    <recommendedName>
        <fullName evidence="9">Lipoprotein signal peptidase</fullName>
        <ecNumber evidence="9">3.4.23.36</ecNumber>
    </recommendedName>
    <alternativeName>
        <fullName evidence="9">Prolipoprotein signal peptidase</fullName>
    </alternativeName>
    <alternativeName>
        <fullName evidence="9">Signal peptidase II</fullName>
        <shortName evidence="9">SPase II</shortName>
    </alternativeName>
</protein>
<dbReference type="EC" id="3.4.23.36" evidence="9"/>
<evidence type="ECO:0000313" key="12">
    <source>
        <dbReference type="Proteomes" id="UP000776651"/>
    </source>
</evidence>
<evidence type="ECO:0000256" key="1">
    <source>
        <dbReference type="ARBA" id="ARBA00006139"/>
    </source>
</evidence>
<sequence>MNPIMKNRIIGCVTALAIFVVDQLTKNYVTKGLGIDRVGDAMEILPFFDLRFTRNFGVSLGMFEATSPEMRWGLVLVTALIALVVTVWMMREKLLADILALSLILGGALGNIKDRYDLGYVVDFADLHFGEFRPFLIFNVADAAITIGVVIVLARAFFMGDKDKAEVDGLMNSKAADAAESK</sequence>
<dbReference type="EMBL" id="JAIGNQ010000001">
    <property type="protein sequence ID" value="MBX7487422.1"/>
    <property type="molecule type" value="Genomic_DNA"/>
</dbReference>
<keyword evidence="6 9" id="KW-0378">Hydrolase</keyword>
<reference evidence="11 12" key="1">
    <citation type="submission" date="2021-08" db="EMBL/GenBank/DDBJ databases">
        <title>Comparative Genomics Analysis of the Genus Qipengyuania Reveals Extensive Genetic Diversity and Metabolic Versatility, Including the Description of Fifteen Novel Species.</title>
        <authorList>
            <person name="Liu Y."/>
        </authorList>
    </citation>
    <scope>NUCLEOTIDE SEQUENCE [LARGE SCALE GENOMIC DNA]</scope>
    <source>
        <strain evidence="11 12">GH25</strain>
    </source>
</reference>
<comment type="caution">
    <text evidence="11">The sequence shown here is derived from an EMBL/GenBank/DDBJ whole genome shotgun (WGS) entry which is preliminary data.</text>
</comment>
<comment type="function">
    <text evidence="9">This protein specifically catalyzes the removal of signal peptides from prolipoproteins.</text>
</comment>
<keyword evidence="4 9" id="KW-0812">Transmembrane</keyword>
<proteinExistence type="inferred from homology"/>
<evidence type="ECO:0000256" key="5">
    <source>
        <dbReference type="ARBA" id="ARBA00022750"/>
    </source>
</evidence>
<dbReference type="PRINTS" id="PR00781">
    <property type="entry name" value="LIPOSIGPTASE"/>
</dbReference>
<dbReference type="Proteomes" id="UP000776651">
    <property type="component" value="Unassembled WGS sequence"/>
</dbReference>
<dbReference type="HAMAP" id="MF_00161">
    <property type="entry name" value="LspA"/>
    <property type="match status" value="1"/>
</dbReference>
<evidence type="ECO:0000256" key="3">
    <source>
        <dbReference type="ARBA" id="ARBA00022670"/>
    </source>
</evidence>
<comment type="caution">
    <text evidence="9">Lacks conserved residue(s) required for the propagation of feature annotation.</text>
</comment>
<keyword evidence="2 9" id="KW-1003">Cell membrane</keyword>
<feature type="active site" evidence="9">
    <location>
        <position position="123"/>
    </location>
</feature>
<dbReference type="PANTHER" id="PTHR33695">
    <property type="entry name" value="LIPOPROTEIN SIGNAL PEPTIDASE"/>
    <property type="match status" value="1"/>
</dbReference>
<dbReference type="GO" id="GO:0004190">
    <property type="term" value="F:aspartic-type endopeptidase activity"/>
    <property type="evidence" value="ECO:0007669"/>
    <property type="project" value="UniProtKB-EC"/>
</dbReference>
<evidence type="ECO:0000256" key="7">
    <source>
        <dbReference type="ARBA" id="ARBA00022989"/>
    </source>
</evidence>
<keyword evidence="12" id="KW-1185">Reference proteome</keyword>
<dbReference type="Pfam" id="PF01252">
    <property type="entry name" value="Peptidase_A8"/>
    <property type="match status" value="1"/>
</dbReference>
<feature type="transmembrane region" description="Helical" evidence="9">
    <location>
        <begin position="132"/>
        <end position="154"/>
    </location>
</feature>
<evidence type="ECO:0000256" key="10">
    <source>
        <dbReference type="RuleBase" id="RU004181"/>
    </source>
</evidence>
<keyword evidence="5 9" id="KW-0064">Aspartyl protease</keyword>
<comment type="similarity">
    <text evidence="1 9 10">Belongs to the peptidase A8 family.</text>
</comment>
<evidence type="ECO:0000256" key="8">
    <source>
        <dbReference type="ARBA" id="ARBA00023136"/>
    </source>
</evidence>
<dbReference type="InterPro" id="IPR001872">
    <property type="entry name" value="Peptidase_A8"/>
</dbReference>
<comment type="subcellular location">
    <subcellularLocation>
        <location evidence="9">Cell membrane</location>
        <topology evidence="9">Multi-pass membrane protein</topology>
    </subcellularLocation>
</comment>
<comment type="catalytic activity">
    <reaction evidence="9">
        <text>Release of signal peptides from bacterial membrane prolipoproteins. Hydrolyzes -Xaa-Yaa-Zaa-|-(S,diacylglyceryl)Cys-, in which Xaa is hydrophobic (preferably Leu), and Yaa (Ala or Ser) and Zaa (Gly or Ala) have small, neutral side chains.</text>
        <dbReference type="EC" id="3.4.23.36"/>
    </reaction>
</comment>
<feature type="transmembrane region" description="Helical" evidence="9">
    <location>
        <begin position="70"/>
        <end position="89"/>
    </location>
</feature>
<evidence type="ECO:0000256" key="9">
    <source>
        <dbReference type="HAMAP-Rule" id="MF_00161"/>
    </source>
</evidence>
<keyword evidence="8 9" id="KW-0472">Membrane</keyword>
<dbReference type="NCBIfam" id="TIGR00077">
    <property type="entry name" value="lspA"/>
    <property type="match status" value="1"/>
</dbReference>